<dbReference type="Proteomes" id="UP000190626">
    <property type="component" value="Unassembled WGS sequence"/>
</dbReference>
<evidence type="ECO:0000313" key="2">
    <source>
        <dbReference type="EMBL" id="OPH53312.1"/>
    </source>
</evidence>
<comment type="caution">
    <text evidence="2">The sequence shown here is derived from an EMBL/GenBank/DDBJ whole genome shotgun (WGS) entry which is preliminary data.</text>
</comment>
<name>A0A1V4HFW9_9BACL</name>
<keyword evidence="1" id="KW-0812">Transmembrane</keyword>
<reference evidence="3" key="1">
    <citation type="submission" date="2016-07" db="EMBL/GenBank/DDBJ databases">
        <authorList>
            <person name="Florea S."/>
            <person name="Webb J.S."/>
            <person name="Jaromczyk J."/>
            <person name="Schardl C.L."/>
        </authorList>
    </citation>
    <scope>NUCLEOTIDE SEQUENCE [LARGE SCALE GENOMIC DNA]</scope>
    <source>
        <strain evidence="3">CY1</strain>
    </source>
</reference>
<dbReference type="RefSeq" id="WP_079415299.1">
    <property type="nucleotide sequence ID" value="NZ_MBTG01000023.1"/>
</dbReference>
<feature type="transmembrane region" description="Helical" evidence="1">
    <location>
        <begin position="6"/>
        <end position="30"/>
    </location>
</feature>
<evidence type="ECO:0000313" key="3">
    <source>
        <dbReference type="Proteomes" id="UP000190626"/>
    </source>
</evidence>
<proteinExistence type="predicted"/>
<protein>
    <submittedName>
        <fullName evidence="2">Uncharacterized protein</fullName>
    </submittedName>
</protein>
<evidence type="ECO:0000256" key="1">
    <source>
        <dbReference type="SAM" id="Phobius"/>
    </source>
</evidence>
<organism evidence="2 3">
    <name type="scientific">Paenibacillus ferrarius</name>
    <dbReference type="NCBI Taxonomy" id="1469647"/>
    <lineage>
        <taxon>Bacteria</taxon>
        <taxon>Bacillati</taxon>
        <taxon>Bacillota</taxon>
        <taxon>Bacilli</taxon>
        <taxon>Bacillales</taxon>
        <taxon>Paenibacillaceae</taxon>
        <taxon>Paenibacillus</taxon>
    </lineage>
</organism>
<keyword evidence="3" id="KW-1185">Reference proteome</keyword>
<accession>A0A1V4HFW9</accession>
<dbReference type="OrthoDB" id="2654131at2"/>
<sequence>MVDKVFALLGWITAFGIVIGGVTAAIARFVSRDSTKYDMEFLWGHRYTLEELELTLREPV</sequence>
<keyword evidence="1" id="KW-1133">Transmembrane helix</keyword>
<keyword evidence="1" id="KW-0472">Membrane</keyword>
<dbReference type="EMBL" id="MBTG01000023">
    <property type="protein sequence ID" value="OPH53312.1"/>
    <property type="molecule type" value="Genomic_DNA"/>
</dbReference>
<gene>
    <name evidence="2" type="ORF">BC351_05390</name>
</gene>
<dbReference type="AlphaFoldDB" id="A0A1V4HFW9"/>